<gene>
    <name evidence="2" type="ORF">ASZ90_005513</name>
</gene>
<feature type="transmembrane region" description="Helical" evidence="1">
    <location>
        <begin position="702"/>
        <end position="724"/>
    </location>
</feature>
<dbReference type="PANTHER" id="PTHR38454:SF1">
    <property type="entry name" value="INTEGRAL MEMBRANE PROTEIN"/>
    <property type="match status" value="1"/>
</dbReference>
<dbReference type="AlphaFoldDB" id="A0A0W8FV22"/>
<keyword evidence="1" id="KW-1133">Transmembrane helix</keyword>
<protein>
    <submittedName>
        <fullName evidence="2">Abc transporter, permease protein</fullName>
    </submittedName>
</protein>
<dbReference type="PANTHER" id="PTHR38454">
    <property type="entry name" value="INTEGRAL MEMBRANE PROTEIN-RELATED"/>
    <property type="match status" value="1"/>
</dbReference>
<feature type="transmembrane region" description="Helical" evidence="1">
    <location>
        <begin position="308"/>
        <end position="325"/>
    </location>
</feature>
<organism evidence="2">
    <name type="scientific">hydrocarbon metagenome</name>
    <dbReference type="NCBI Taxonomy" id="938273"/>
    <lineage>
        <taxon>unclassified sequences</taxon>
        <taxon>metagenomes</taxon>
        <taxon>ecological metagenomes</taxon>
    </lineage>
</organism>
<dbReference type="InterPro" id="IPR018580">
    <property type="entry name" value="Uncharacterised_YfhO"/>
</dbReference>
<feature type="transmembrane region" description="Helical" evidence="1">
    <location>
        <begin position="279"/>
        <end position="296"/>
    </location>
</feature>
<feature type="transmembrane region" description="Helical" evidence="1">
    <location>
        <begin position="82"/>
        <end position="107"/>
    </location>
</feature>
<dbReference type="Pfam" id="PF09586">
    <property type="entry name" value="YfhO"/>
    <property type="match status" value="2"/>
</dbReference>
<keyword evidence="1" id="KW-0472">Membrane</keyword>
<sequence length="733" mass="84744">MAREGMPLWSFNQGMGQNIFPVGYTDPFSLYIILMGKNFVYYSIFYAEVFKIFCAGFFFYLFLKKINLTDYTAITGGILYSFAGYVIVGGTWISFSTQAVYIALLLYSFEKLYQDDNWILFPVSIFLIASYQPLDLYFIGAFLVIYIIFRLFENDEKEQKIIFSLLAKIVFLSVAAVAMGAFFIINGVQVMIESPRVSGDASYFNALFSKQPWAGEGVDLGETHYLTALMRFFSCDILGTGDNFRGWNNYLEAPLFYCGLISLVLFPHFLSIGDRRKKIVYFALIVILISPVVFPYLRYSYWLFTGNYYRVFSFFVAIVILLIGLKSIDNIDLKSKTDIKITAVTLCLLLLFLYYPYKNSQIIDKNIRDIVTVFLIIYSALVYLLQFKKIKNIVKVLILSAVVIELICLYNPSVNKRPVISGNETMEKVNYNDYTVDAVAFIKSHDKSFFRINKGYYSIPFLEYVSLNDAKVQDFYGTPSYNSFNQLNYIKFLQTMEIVREKKELDTRWSIGLSRSPLLHSFASIKYTLAKEQKPIILDFAYDEIAKNGDVRILENKYSLPLGFTYEKYIPLKDFKILPKDQRMYVLYKAVVIDESLYKDFDGLEKLDVKEIPKYYLVNEYIKDIELLRKNTLNISKHKQNIITGEINLDKNKMLFFSIPFDKGWNIKVDGKSVNAMKVNIGFIGVPVEKGLHKIELSFLPLYYYIGAAISLIAIFLFGCLIAFKCLRNKKYN</sequence>
<dbReference type="EMBL" id="LNQE01000837">
    <property type="protein sequence ID" value="KUG24676.1"/>
    <property type="molecule type" value="Genomic_DNA"/>
</dbReference>
<evidence type="ECO:0000313" key="2">
    <source>
        <dbReference type="EMBL" id="KUG24676.1"/>
    </source>
</evidence>
<feature type="transmembrane region" description="Helical" evidence="1">
    <location>
        <begin position="39"/>
        <end position="62"/>
    </location>
</feature>
<feature type="transmembrane region" description="Helical" evidence="1">
    <location>
        <begin position="367"/>
        <end position="385"/>
    </location>
</feature>
<name>A0A0W8FV22_9ZZZZ</name>
<feature type="transmembrane region" description="Helical" evidence="1">
    <location>
        <begin position="161"/>
        <end position="185"/>
    </location>
</feature>
<accession>A0A0W8FV22</accession>
<feature type="transmembrane region" description="Helical" evidence="1">
    <location>
        <begin position="337"/>
        <end position="355"/>
    </location>
</feature>
<proteinExistence type="predicted"/>
<feature type="transmembrane region" description="Helical" evidence="1">
    <location>
        <begin position="392"/>
        <end position="412"/>
    </location>
</feature>
<feature type="transmembrane region" description="Helical" evidence="1">
    <location>
        <begin position="119"/>
        <end position="149"/>
    </location>
</feature>
<keyword evidence="1" id="KW-0812">Transmembrane</keyword>
<comment type="caution">
    <text evidence="2">The sequence shown here is derived from an EMBL/GenBank/DDBJ whole genome shotgun (WGS) entry which is preliminary data.</text>
</comment>
<feature type="transmembrane region" description="Helical" evidence="1">
    <location>
        <begin position="254"/>
        <end position="272"/>
    </location>
</feature>
<reference evidence="2" key="1">
    <citation type="journal article" date="2015" name="Proc. Natl. Acad. Sci. U.S.A.">
        <title>Networks of energetic and metabolic interactions define dynamics in microbial communities.</title>
        <authorList>
            <person name="Embree M."/>
            <person name="Liu J.K."/>
            <person name="Al-Bassam M.M."/>
            <person name="Zengler K."/>
        </authorList>
    </citation>
    <scope>NUCLEOTIDE SEQUENCE</scope>
</reference>
<evidence type="ECO:0000256" key="1">
    <source>
        <dbReference type="SAM" id="Phobius"/>
    </source>
</evidence>